<dbReference type="SMART" id="SM00506">
    <property type="entry name" value="A1pp"/>
    <property type="match status" value="3"/>
</dbReference>
<feature type="region of interest" description="Disordered" evidence="6">
    <location>
        <begin position="150"/>
        <end position="174"/>
    </location>
</feature>
<feature type="compositionally biased region" description="Polar residues" evidence="6">
    <location>
        <begin position="1"/>
        <end position="12"/>
    </location>
</feature>
<feature type="region of interest" description="Disordered" evidence="6">
    <location>
        <begin position="1869"/>
        <end position="1890"/>
    </location>
</feature>
<evidence type="ECO:0000313" key="8">
    <source>
        <dbReference type="EMBL" id="WAR22518.1"/>
    </source>
</evidence>
<dbReference type="Gene3D" id="3.30.390.130">
    <property type="match status" value="1"/>
</dbReference>
<evidence type="ECO:0000256" key="2">
    <source>
        <dbReference type="ARBA" id="ARBA00022676"/>
    </source>
</evidence>
<evidence type="ECO:0000256" key="5">
    <source>
        <dbReference type="ARBA" id="ARBA00023242"/>
    </source>
</evidence>
<name>A0ABY7FJY3_MYAAR</name>
<protein>
    <submittedName>
        <fullName evidence="8">PAR14-like protein</fullName>
    </submittedName>
</protein>
<feature type="region of interest" description="Disordered" evidence="6">
    <location>
        <begin position="1"/>
        <end position="125"/>
    </location>
</feature>
<feature type="region of interest" description="Disordered" evidence="6">
    <location>
        <begin position="1969"/>
        <end position="1989"/>
    </location>
</feature>
<evidence type="ECO:0000256" key="6">
    <source>
        <dbReference type="SAM" id="MobiDB-lite"/>
    </source>
</evidence>
<feature type="compositionally biased region" description="Basic and acidic residues" evidence="6">
    <location>
        <begin position="1872"/>
        <end position="1888"/>
    </location>
</feature>
<proteinExistence type="predicted"/>
<keyword evidence="3" id="KW-0808">Transferase</keyword>
<dbReference type="PROSITE" id="PS51154">
    <property type="entry name" value="MACRO"/>
    <property type="match status" value="3"/>
</dbReference>
<feature type="domain" description="Macro" evidence="7">
    <location>
        <begin position="1068"/>
        <end position="1255"/>
    </location>
</feature>
<feature type="compositionally biased region" description="Polar residues" evidence="6">
    <location>
        <begin position="289"/>
        <end position="298"/>
    </location>
</feature>
<dbReference type="InterPro" id="IPR039399">
    <property type="entry name" value="Deltex_C_sf"/>
</dbReference>
<keyword evidence="9" id="KW-1185">Reference proteome</keyword>
<dbReference type="SUPFAM" id="SSF52949">
    <property type="entry name" value="Macro domain-like"/>
    <property type="match status" value="4"/>
</dbReference>
<comment type="subcellular location">
    <subcellularLocation>
        <location evidence="1">Nucleus</location>
    </subcellularLocation>
</comment>
<evidence type="ECO:0000313" key="9">
    <source>
        <dbReference type="Proteomes" id="UP001164746"/>
    </source>
</evidence>
<evidence type="ECO:0000256" key="4">
    <source>
        <dbReference type="ARBA" id="ARBA00023027"/>
    </source>
</evidence>
<dbReference type="CDD" id="cd02907">
    <property type="entry name" value="Macro_Af1521_BAL-like"/>
    <property type="match status" value="1"/>
</dbReference>
<evidence type="ECO:0000256" key="3">
    <source>
        <dbReference type="ARBA" id="ARBA00022679"/>
    </source>
</evidence>
<dbReference type="PANTHER" id="PTHR14453">
    <property type="entry name" value="PARP/ZINC FINGER CCCH TYPE DOMAIN CONTAINING PROTEIN"/>
    <property type="match status" value="1"/>
</dbReference>
<dbReference type="PANTHER" id="PTHR14453:SF102">
    <property type="entry name" value="PROTEIN MONO-ADP-RIBOSYLTRANSFERASE PARP14-LIKE"/>
    <property type="match status" value="1"/>
</dbReference>
<organism evidence="8 9">
    <name type="scientific">Mya arenaria</name>
    <name type="common">Soft-shell clam</name>
    <dbReference type="NCBI Taxonomy" id="6604"/>
    <lineage>
        <taxon>Eukaryota</taxon>
        <taxon>Metazoa</taxon>
        <taxon>Spiralia</taxon>
        <taxon>Lophotrochozoa</taxon>
        <taxon>Mollusca</taxon>
        <taxon>Bivalvia</taxon>
        <taxon>Autobranchia</taxon>
        <taxon>Heteroconchia</taxon>
        <taxon>Euheterodonta</taxon>
        <taxon>Imparidentia</taxon>
        <taxon>Neoheterodontei</taxon>
        <taxon>Myida</taxon>
        <taxon>Myoidea</taxon>
        <taxon>Myidae</taxon>
        <taxon>Mya</taxon>
    </lineage>
</organism>
<dbReference type="InterPro" id="IPR052056">
    <property type="entry name" value="Mono-ARTD/PARP"/>
</dbReference>
<dbReference type="Pfam" id="PF01661">
    <property type="entry name" value="Macro"/>
    <property type="match status" value="3"/>
</dbReference>
<feature type="compositionally biased region" description="Basic and acidic residues" evidence="6">
    <location>
        <begin position="106"/>
        <end position="117"/>
    </location>
</feature>
<reference evidence="8" key="1">
    <citation type="submission" date="2022-11" db="EMBL/GenBank/DDBJ databases">
        <title>Centuries of genome instability and evolution in soft-shell clam transmissible cancer (bioRxiv).</title>
        <authorList>
            <person name="Hart S.F.M."/>
            <person name="Yonemitsu M.A."/>
            <person name="Giersch R.M."/>
            <person name="Beal B.F."/>
            <person name="Arriagada G."/>
            <person name="Davis B.W."/>
            <person name="Ostrander E.A."/>
            <person name="Goff S.P."/>
            <person name="Metzger M.J."/>
        </authorList>
    </citation>
    <scope>NUCLEOTIDE SEQUENCE</scope>
    <source>
        <strain evidence="8">MELC-2E11</strain>
        <tissue evidence="8">Siphon/mantle</tissue>
    </source>
</reference>
<feature type="compositionally biased region" description="Basic and acidic residues" evidence="6">
    <location>
        <begin position="44"/>
        <end position="57"/>
    </location>
</feature>
<evidence type="ECO:0000259" key="7">
    <source>
        <dbReference type="PROSITE" id="PS51154"/>
    </source>
</evidence>
<dbReference type="InterPro" id="IPR002589">
    <property type="entry name" value="Macro_dom"/>
</dbReference>
<feature type="region of interest" description="Disordered" evidence="6">
    <location>
        <begin position="231"/>
        <end position="298"/>
    </location>
</feature>
<keyword evidence="5" id="KW-0539">Nucleus</keyword>
<dbReference type="Proteomes" id="UP001164746">
    <property type="component" value="Chromosome 12"/>
</dbReference>
<sequence>MAESQPQVSQNTEGGDGEEEVGSDERKGANVEARARQRQQGGVSRDDSSVGDGKEGGSSDNSLSKNKAKSVLSHHASDVKPEVHLENPGQKHPQRKKETHQNKLAKTHDNSDKERINDLPAQHNLNITERTAEAVDVPFVVAKDDVLDDKKGDINRRRPHSKSAPNSTATGDERRFQAELKTSLKEADLEAQLGSKENNIRIEQDTHHKYQTNKGQMDMAVKGKDEGIKKRYSPEMPELPQNDRNDIRDNSNSLLSKTPEHINKGLKHVSLLSARPQVHTSARQRDKTQSGSKGQHFSQSINIPARSATHAQVDAHPKALSRSVFARPEKAEQQLLGLFTGMFAYQEYLDTPEYGDNTDGVEESSRDHINLQVKYITFEYDETEEPKRPTKKHRFVQHCGSCEDITKWTSVLESDDCLKEINAHFRQFGNAILSLEDGGTLKVGLVSSADHAQHIGLTAIRYVLKDYRTKIEAADQEFDSDSTKSKSEYAEHDRLLNTLDDVEQIEQDIGEEILVLPHIVLKFQSCIEVEVKDLKVHITMKAAAEKKCTICIRGFRDNTGTAWVRILRISDNIKSRQVNLSEAKKNILSQVRVEEDVDNLLKHTNCVSEQLENTLIVHGLNLNEIQTSCKLVKENFVSRSSLLTGQSKLYKDDILKHVEKKAHGKASVSTDESYRIQIIGLKYVVSLCTQEIDNLIKTYEQVNDGTAQQFKKLGNDLHEREVSISTLASQCLIKLRLEHDLNAILKQNTLDCFVRQQEKKVFVLGIDDNSVQRACAVVSRNIVEYSHDLIGKSRDHAAHIKAILEEIGKGKVVVEVDTSFKVRIIGLANFADSCLNGLKARLTNSTTDFVNKDNFSSSTQSTTISERKTQIENQAKQNLLTCQPGKDFISGIEKRFDVRVSLDLKKPKSKGAPRKQGNNGKFHWTLGNKKTLVLECCRLEKTRADLKILTRTHAEGRKQIGKAREDGSNTYVDVGIKDFDKRNEQNSLSDLRYIVSEVLTKVKEIEMDFRSVAVPLQSFNLWEYTLFSGAVIESCIHSLEGLQKDDDPDVIVLCAEDKAHFQQAERFIEEYFVQKTSVTKAVVVEGELDKTEADVIVNTTSHKLDLNTGRVSKALLRAAGADLQKECHTQFPNGIGNRGIALTRGHGLPCQYVIHVALSPFKQVDEQERLEDVRSVMQQCLARASELELKTIAIPAFGTGNLKYPPTLVAGEMFSSVERFAQDTKKTTLKKVMFVVFPRDTDVVQIYKRIEREFYDACEKRKSNPVHTLTVCGSSETAVDEAHRRLNVYLDNGNNGQKEEQVVMNANEYAAIKKIFQGEFFAIDKIFVKCNYETPNGILYITGNPGDVNNAVRIVHQCHEKLNKMQKFCVPNQNRNEHLKDRELDGVYCVKDRFQDIVHIYAETEEIMSKVKSFLGKSDKSPKAHKDHRSELQNRPFSWTTDAKNVTGFSMNKLTVKSYEADILLVPVDCIVNAANKDLQHGGGIAQVIASAAGSQLIDECRTIIRKARKALVAGDVVATEGGNLRYRTVLHAVGPCWNEYDTTQESEVQRCVSDLRKTILNCLIKAEEQSVKSIAFPSISSGLFGVPHEICAKTYANAVHQFSKSPRALEEIHFVDISHDMTKAIQDVLKEVTVKGHEVAINTKNYQNTSNTNEVTKLTGRGKTPRPKKCCLSALETFYLDDNIIIIVQIGDITMLQEVNAIVCSDSGHGKNVGIIAQKLYERGGTDYQKEKNEKFETWKKVSEVVGTAGGDTDFKHILHAVVPQKDLPSLKKTYRNVFKMAKSLKVESIAIPLLGTGQGGILVRDSVTSLLSELQVFVKKNINYGLTVHIVIYENNTLAVDVVEHVRMFVNDSSNTDNPGAEAIDQYFQSDKEKTRTSNEGKDTGTRPKAKKLKVVSIAFPLLGTGRGAYTVDISLTALLTQLEQFCKQKNKYLKEIHIVIKEQTLATRLAEQVQTYIENKAVNEPSKDANLKTSRGTRTEPEKLEEKQPQIKLACPTCGMVCGVISGDQPSGTMDIQKQLTHIAGYNDCGSISVGYRFPDGHQGANHPRPGSFYAGINRVAYLPDNDEGRRVCGMLAVAFQRRLVFTIVLGQNLDRLQKWKSDRTMTFNPSKKEVIRNKEFGYPDPTYLQRVAEELAVKGVTVSDITPDMAKFLKDKTPGARKQISTK</sequence>
<dbReference type="EMBL" id="CP111023">
    <property type="protein sequence ID" value="WAR22518.1"/>
    <property type="molecule type" value="Genomic_DNA"/>
</dbReference>
<evidence type="ECO:0000256" key="1">
    <source>
        <dbReference type="ARBA" id="ARBA00004123"/>
    </source>
</evidence>
<feature type="domain" description="Macro" evidence="7">
    <location>
        <begin position="1443"/>
        <end position="1634"/>
    </location>
</feature>
<feature type="compositionally biased region" description="Basic and acidic residues" evidence="6">
    <location>
        <begin position="23"/>
        <end position="35"/>
    </location>
</feature>
<dbReference type="InterPro" id="IPR039396">
    <property type="entry name" value="Deltex_C"/>
</dbReference>
<keyword evidence="2" id="KW-0328">Glycosyltransferase</keyword>
<feature type="compositionally biased region" description="Basic and acidic residues" evidence="6">
    <location>
        <begin position="1980"/>
        <end position="1989"/>
    </location>
</feature>
<dbReference type="Gene3D" id="3.40.220.10">
    <property type="entry name" value="Leucine Aminopeptidase, subunit E, domain 1"/>
    <property type="match status" value="4"/>
</dbReference>
<feature type="compositionally biased region" description="Basic and acidic residues" evidence="6">
    <location>
        <begin position="75"/>
        <end position="85"/>
    </location>
</feature>
<feature type="domain" description="Macro" evidence="7">
    <location>
        <begin position="1674"/>
        <end position="1851"/>
    </location>
</feature>
<dbReference type="InterPro" id="IPR043472">
    <property type="entry name" value="Macro_dom-like"/>
</dbReference>
<keyword evidence="4" id="KW-0520">NAD</keyword>
<dbReference type="Pfam" id="PF18102">
    <property type="entry name" value="DTC"/>
    <property type="match status" value="1"/>
</dbReference>
<gene>
    <name evidence="8" type="ORF">MAR_016492</name>
</gene>
<accession>A0ABY7FJY3</accession>